<dbReference type="InterPro" id="IPR002397">
    <property type="entry name" value="Cyt_P450_B"/>
</dbReference>
<organism evidence="8 9">
    <name type="scientific">Mycolicibacterium holsaticum</name>
    <dbReference type="NCBI Taxonomy" id="152142"/>
    <lineage>
        <taxon>Bacteria</taxon>
        <taxon>Bacillati</taxon>
        <taxon>Actinomycetota</taxon>
        <taxon>Actinomycetes</taxon>
        <taxon>Mycobacteriales</taxon>
        <taxon>Mycobacteriaceae</taxon>
        <taxon>Mycolicibacterium</taxon>
    </lineage>
</organism>
<evidence type="ECO:0000313" key="9">
    <source>
        <dbReference type="Proteomes" id="UP000094243"/>
    </source>
</evidence>
<dbReference type="PRINTS" id="PR00385">
    <property type="entry name" value="P450"/>
</dbReference>
<name>A0A1E3RUT2_9MYCO</name>
<comment type="similarity">
    <text evidence="2">Belongs to the cytochrome P450 family.</text>
</comment>
<dbReference type="GO" id="GO:0008395">
    <property type="term" value="F:steroid hydroxylase activity"/>
    <property type="evidence" value="ECO:0007669"/>
    <property type="project" value="TreeGrafter"/>
</dbReference>
<gene>
    <name evidence="8" type="ORF">BHQ17_12610</name>
</gene>
<keyword evidence="7" id="KW-0503">Monooxygenase</keyword>
<dbReference type="GO" id="GO:0006707">
    <property type="term" value="P:cholesterol catabolic process"/>
    <property type="evidence" value="ECO:0007669"/>
    <property type="project" value="TreeGrafter"/>
</dbReference>
<dbReference type="GO" id="GO:0005506">
    <property type="term" value="F:iron ion binding"/>
    <property type="evidence" value="ECO:0007669"/>
    <property type="project" value="InterPro"/>
</dbReference>
<keyword evidence="4" id="KW-0479">Metal-binding</keyword>
<accession>A0A1E3RUT2</accession>
<dbReference type="EMBL" id="MIGZ01000063">
    <property type="protein sequence ID" value="ODQ93620.1"/>
    <property type="molecule type" value="Genomic_DNA"/>
</dbReference>
<proteinExistence type="inferred from homology"/>
<dbReference type="RefSeq" id="WP_069405538.1">
    <property type="nucleotide sequence ID" value="NZ_MIGZ01000063.1"/>
</dbReference>
<dbReference type="Pfam" id="PF00067">
    <property type="entry name" value="p450"/>
    <property type="match status" value="1"/>
</dbReference>
<evidence type="ECO:0000256" key="7">
    <source>
        <dbReference type="ARBA" id="ARBA00023033"/>
    </source>
</evidence>
<dbReference type="AlphaFoldDB" id="A0A1E3RUT2"/>
<keyword evidence="3" id="KW-0349">Heme</keyword>
<dbReference type="PANTHER" id="PTHR46696:SF4">
    <property type="entry name" value="BIOTIN BIOSYNTHESIS CYTOCHROME P450"/>
    <property type="match status" value="1"/>
</dbReference>
<evidence type="ECO:0000256" key="1">
    <source>
        <dbReference type="ARBA" id="ARBA00001971"/>
    </source>
</evidence>
<dbReference type="Proteomes" id="UP000094243">
    <property type="component" value="Unassembled WGS sequence"/>
</dbReference>
<reference evidence="9" key="1">
    <citation type="submission" date="2016-09" db="EMBL/GenBank/DDBJ databases">
        <authorList>
            <person name="Greninger A.L."/>
            <person name="Jerome K.R."/>
            <person name="Mcnair B."/>
            <person name="Wallis C."/>
            <person name="Fang F."/>
        </authorList>
    </citation>
    <scope>NUCLEOTIDE SEQUENCE [LARGE SCALE GENOMIC DNA]</scope>
    <source>
        <strain evidence="9">M7</strain>
    </source>
</reference>
<evidence type="ECO:0000313" key="8">
    <source>
        <dbReference type="EMBL" id="ODQ93620.1"/>
    </source>
</evidence>
<dbReference type="PANTHER" id="PTHR46696">
    <property type="entry name" value="P450, PUTATIVE (EUROFUNG)-RELATED"/>
    <property type="match status" value="1"/>
</dbReference>
<evidence type="ECO:0000256" key="6">
    <source>
        <dbReference type="ARBA" id="ARBA00023004"/>
    </source>
</evidence>
<dbReference type="InterPro" id="IPR001128">
    <property type="entry name" value="Cyt_P450"/>
</dbReference>
<sequence>MTTTEPVDLSDLSLWQNGFPDELFTMLRRERPVFHHRLTDGVARTVTRDFWVTTKHRHALRIHRDTDAFTAVDGPLIQGIGPAGAFPNIINMDPPEQTKRRRVMSHAFTPRAIGKLENGIRRRAAALVDRLLESGTGDWIEDVADVLPMAVIGDIIGIPEKDRPQIFATFDRILKAGPSQDQVEAFTEVFTYAVDLTAEKRRHPVDDIWSALATAVITDEHGEQLSIPETELESFFFVLAFAGSDTTKNALAYGLQAFVADPAQIERYRTDESIRSAAVEEVLRWSSPVAFWTRTTRVDVEMDGVAIPAGQRVVAMLRSANRDEEIFDDPFRFDIGRVDNPHVTFGGGGAHYCLGAMLARAEIRAVLDELLCRADHISLGPATVSYPHLANNMTIFDALPITVGA</sequence>
<comment type="cofactor">
    <cofactor evidence="1">
        <name>heme</name>
        <dbReference type="ChEBI" id="CHEBI:30413"/>
    </cofactor>
</comment>
<evidence type="ECO:0000256" key="2">
    <source>
        <dbReference type="ARBA" id="ARBA00010617"/>
    </source>
</evidence>
<comment type="caution">
    <text evidence="8">The sequence shown here is derived from an EMBL/GenBank/DDBJ whole genome shotgun (WGS) entry which is preliminary data.</text>
</comment>
<evidence type="ECO:0000256" key="4">
    <source>
        <dbReference type="ARBA" id="ARBA00022723"/>
    </source>
</evidence>
<protein>
    <submittedName>
        <fullName evidence="8">Cytochrome</fullName>
    </submittedName>
</protein>
<dbReference type="Gene3D" id="1.10.630.10">
    <property type="entry name" value="Cytochrome P450"/>
    <property type="match status" value="1"/>
</dbReference>
<dbReference type="GO" id="GO:0020037">
    <property type="term" value="F:heme binding"/>
    <property type="evidence" value="ECO:0007669"/>
    <property type="project" value="InterPro"/>
</dbReference>
<dbReference type="GO" id="GO:0036199">
    <property type="term" value="F:cholest-4-en-3-one 26-monooxygenase activity"/>
    <property type="evidence" value="ECO:0007669"/>
    <property type="project" value="TreeGrafter"/>
</dbReference>
<evidence type="ECO:0000256" key="5">
    <source>
        <dbReference type="ARBA" id="ARBA00023002"/>
    </source>
</evidence>
<dbReference type="SUPFAM" id="SSF48264">
    <property type="entry name" value="Cytochrome P450"/>
    <property type="match status" value="1"/>
</dbReference>
<dbReference type="PRINTS" id="PR00359">
    <property type="entry name" value="BP450"/>
</dbReference>
<dbReference type="InterPro" id="IPR036396">
    <property type="entry name" value="Cyt_P450_sf"/>
</dbReference>
<keyword evidence="6" id="KW-0408">Iron</keyword>
<evidence type="ECO:0000256" key="3">
    <source>
        <dbReference type="ARBA" id="ARBA00022617"/>
    </source>
</evidence>
<keyword evidence="5" id="KW-0560">Oxidoreductase</keyword>
<keyword evidence="9" id="KW-1185">Reference proteome</keyword>